<sequence length="74" mass="8433">MGVRKGRIDGVKVVDIRSIWELFVVIYIIYNNIGRNARGKWDLWGSGFGIQGSVNGWEDLYNTLNTSGFPRARE</sequence>
<comment type="caution">
    <text evidence="1">The sequence shown here is derived from an EMBL/GenBank/DDBJ whole genome shotgun (WGS) entry which is preliminary data.</text>
</comment>
<accession>A0A532V100</accession>
<dbReference type="AlphaFoldDB" id="A0A532V100"/>
<proteinExistence type="predicted"/>
<name>A0A532V100_UNCL8</name>
<evidence type="ECO:0000313" key="2">
    <source>
        <dbReference type="Proteomes" id="UP000319619"/>
    </source>
</evidence>
<evidence type="ECO:0000313" key="1">
    <source>
        <dbReference type="EMBL" id="TKJ40819.1"/>
    </source>
</evidence>
<reference evidence="1 2" key="1">
    <citation type="submission" date="2017-06" db="EMBL/GenBank/DDBJ databases">
        <title>Novel microbial phyla capable of carbon fixation and sulfur reduction in deep-sea sediments.</title>
        <authorList>
            <person name="Huang J."/>
            <person name="Baker B."/>
            <person name="Wang Y."/>
        </authorList>
    </citation>
    <scope>NUCLEOTIDE SEQUENCE [LARGE SCALE GENOMIC DNA]</scope>
    <source>
        <strain evidence="1">B3_LCP</strain>
    </source>
</reference>
<protein>
    <submittedName>
        <fullName evidence="1">Uncharacterized protein</fullName>
    </submittedName>
</protein>
<gene>
    <name evidence="1" type="ORF">CEE37_07595</name>
</gene>
<dbReference type="EMBL" id="NJBN01000004">
    <property type="protein sequence ID" value="TKJ40819.1"/>
    <property type="molecule type" value="Genomic_DNA"/>
</dbReference>
<dbReference type="Proteomes" id="UP000319619">
    <property type="component" value="Unassembled WGS sequence"/>
</dbReference>
<organism evidence="1 2">
    <name type="scientific">candidate division LCP-89 bacterium B3_LCP</name>
    <dbReference type="NCBI Taxonomy" id="2012998"/>
    <lineage>
        <taxon>Bacteria</taxon>
        <taxon>Pseudomonadati</taxon>
        <taxon>Bacteria division LCP-89</taxon>
    </lineage>
</organism>